<dbReference type="GO" id="GO:0046872">
    <property type="term" value="F:metal ion binding"/>
    <property type="evidence" value="ECO:0007669"/>
    <property type="project" value="UniProtKB-KW"/>
</dbReference>
<dbReference type="EMBL" id="FWWR01000009">
    <property type="protein sequence ID" value="SMB85522.1"/>
    <property type="molecule type" value="Genomic_DNA"/>
</dbReference>
<feature type="transmembrane region" description="Helical" evidence="7">
    <location>
        <begin position="214"/>
        <end position="233"/>
    </location>
</feature>
<evidence type="ECO:0000256" key="7">
    <source>
        <dbReference type="HAMAP-Rule" id="MF_00038"/>
    </source>
</evidence>
<dbReference type="STRING" id="573058.SAMN00017477_0794"/>
<feature type="transmembrane region" description="Helical" evidence="7">
    <location>
        <begin position="245"/>
        <end position="263"/>
    </location>
</feature>
<dbReference type="GO" id="GO:0009252">
    <property type="term" value="P:peptidoglycan biosynthetic process"/>
    <property type="evidence" value="ECO:0007669"/>
    <property type="project" value="UniProtKB-UniRule"/>
</dbReference>
<evidence type="ECO:0000256" key="1">
    <source>
        <dbReference type="ARBA" id="ARBA00004141"/>
    </source>
</evidence>
<evidence type="ECO:0000313" key="10">
    <source>
        <dbReference type="EMBL" id="SMB85522.1"/>
    </source>
</evidence>
<dbReference type="GO" id="GO:0051992">
    <property type="term" value="F:UDP-N-acetylmuramoyl-L-alanyl-D-glutamyl-meso-2,6-diaminopimelyl-D-alanyl-D-alanine:undecaprenyl-phosphate transferase activity"/>
    <property type="evidence" value="ECO:0007669"/>
    <property type="project" value="RHEA"/>
</dbReference>
<evidence type="ECO:0000256" key="9">
    <source>
        <dbReference type="PIRSR" id="PIRSR600715-1"/>
    </source>
</evidence>
<keyword evidence="7" id="KW-0133">Cell shape</keyword>
<dbReference type="GO" id="GO:0008360">
    <property type="term" value="P:regulation of cell shape"/>
    <property type="evidence" value="ECO:0007669"/>
    <property type="project" value="UniProtKB-KW"/>
</dbReference>
<dbReference type="Proteomes" id="UP000192368">
    <property type="component" value="Unassembled WGS sequence"/>
</dbReference>
<evidence type="ECO:0000256" key="4">
    <source>
        <dbReference type="ARBA" id="ARBA00022692"/>
    </source>
</evidence>
<comment type="subcellular location">
    <subcellularLocation>
        <location evidence="7">Cell membrane</location>
        <topology evidence="7">Multi-pass membrane protein</topology>
    </subcellularLocation>
    <subcellularLocation>
        <location evidence="1">Membrane</location>
        <topology evidence="1">Multi-pass membrane protein</topology>
    </subcellularLocation>
</comment>
<dbReference type="InterPro" id="IPR018480">
    <property type="entry name" value="PNAcMuramoyl-5peptid_Trfase_CS"/>
</dbReference>
<keyword evidence="11" id="KW-1185">Reference proteome</keyword>
<dbReference type="Pfam" id="PF00953">
    <property type="entry name" value="Glycos_transf_4"/>
    <property type="match status" value="1"/>
</dbReference>
<dbReference type="GO" id="GO:0008963">
    <property type="term" value="F:phospho-N-acetylmuramoyl-pentapeptide-transferase activity"/>
    <property type="evidence" value="ECO:0007669"/>
    <property type="project" value="UniProtKB-UniRule"/>
</dbReference>
<proteinExistence type="inferred from homology"/>
<keyword evidence="7" id="KW-0131">Cell cycle</keyword>
<dbReference type="HAMAP" id="MF_00038">
    <property type="entry name" value="MraY"/>
    <property type="match status" value="1"/>
</dbReference>
<keyword evidence="3 7" id="KW-0808">Transferase</keyword>
<feature type="transmembrane region" description="Helical" evidence="7">
    <location>
        <begin position="61"/>
        <end position="84"/>
    </location>
</feature>
<keyword evidence="5 7" id="KW-1133">Transmembrane helix</keyword>
<dbReference type="CDD" id="cd06852">
    <property type="entry name" value="GT_MraY"/>
    <property type="match status" value="1"/>
</dbReference>
<comment type="pathway">
    <text evidence="7">Cell wall biogenesis; peptidoglycan biosynthesis.</text>
</comment>
<feature type="binding site" evidence="9">
    <location>
        <position position="244"/>
    </location>
    <ligand>
        <name>Mg(2+)</name>
        <dbReference type="ChEBI" id="CHEBI:18420"/>
    </ligand>
</feature>
<dbReference type="OrthoDB" id="9805475at2"/>
<comment type="similarity">
    <text evidence="2 7">Belongs to the glycosyltransferase 4 family. MraY subfamily.</text>
</comment>
<sequence length="337" mass="37037">MQSIKNNLWLIIVCIAVAYAFPIWGAISIVVSIILGHYLIPILRRLKAGQAIREDGPQTHLVKSGTPTIGGIIFLFTVIIVNVLARNLNLDSLMILFSTLAFGAVGFIDDYIKVVKKRNLGLTAKQKLLLQIFVAVVLLVYQYSGEAGATDIINPFTMNRISLPMILYVPFIIFVVVGTVNSVNLTDGLDGLSSGVTIICMAFFGIVAYKLQNIGIALFCLIFVGALIGFLFYNKYPAKVFMGDTGSLALGGAVSAIAILLNLPLILPIAGGIYFIETLSVIIQVISFKTTGKRVFLMSPLHHHFEQLGWKETKVVKTFYFVELVLCLISYFMIFGW</sequence>
<keyword evidence="7" id="KW-0961">Cell wall biogenesis/degradation</keyword>
<organism evidence="10 11">
    <name type="scientific">Peptoniphilus asaccharolyticus DSM 20463</name>
    <dbReference type="NCBI Taxonomy" id="573058"/>
    <lineage>
        <taxon>Bacteria</taxon>
        <taxon>Bacillati</taxon>
        <taxon>Bacillota</taxon>
        <taxon>Tissierellia</taxon>
        <taxon>Tissierellales</taxon>
        <taxon>Peptoniphilaceae</taxon>
        <taxon>Peptoniphilus</taxon>
    </lineage>
</organism>
<accession>A0A1W1UWR1</accession>
<dbReference type="RefSeq" id="WP_084230441.1">
    <property type="nucleotide sequence ID" value="NZ_FWWR01000009.1"/>
</dbReference>
<comment type="catalytic activity">
    <reaction evidence="7">
        <text>UDP-N-acetyl-alpha-D-muramoyl-L-alanyl-gamma-D-glutamyl-meso-2,6-diaminopimeloyl-D-alanyl-D-alanine + di-trans,octa-cis-undecaprenyl phosphate = di-trans,octa-cis-undecaprenyl diphospho-N-acetyl-alpha-D-muramoyl-L-alanyl-D-glutamyl-meso-2,6-diaminopimeloyl-D-alanyl-D-alanine + UMP</text>
        <dbReference type="Rhea" id="RHEA:28386"/>
        <dbReference type="ChEBI" id="CHEBI:57865"/>
        <dbReference type="ChEBI" id="CHEBI:60392"/>
        <dbReference type="ChEBI" id="CHEBI:61386"/>
        <dbReference type="ChEBI" id="CHEBI:61387"/>
        <dbReference type="EC" id="2.7.8.13"/>
    </reaction>
</comment>
<keyword evidence="7 9" id="KW-0460">Magnesium</keyword>
<dbReference type="PROSITE" id="PS01348">
    <property type="entry name" value="MRAY_2"/>
    <property type="match status" value="1"/>
</dbReference>
<name>A0A1W1UWR1_PEPAS</name>
<dbReference type="UniPathway" id="UPA00219"/>
<evidence type="ECO:0000256" key="6">
    <source>
        <dbReference type="ARBA" id="ARBA00023136"/>
    </source>
</evidence>
<gene>
    <name evidence="7" type="primary">mraY</name>
    <name evidence="10" type="ORF">SAMN00017477_0794</name>
</gene>
<keyword evidence="7" id="KW-0132">Cell division</keyword>
<evidence type="ECO:0000256" key="3">
    <source>
        <dbReference type="ARBA" id="ARBA00022679"/>
    </source>
</evidence>
<keyword evidence="7 9" id="KW-0479">Metal-binding</keyword>
<dbReference type="NCBIfam" id="TIGR00445">
    <property type="entry name" value="mraY"/>
    <property type="match status" value="1"/>
</dbReference>
<keyword evidence="7" id="KW-0573">Peptidoglycan synthesis</keyword>
<keyword evidence="7" id="KW-1003">Cell membrane</keyword>
<dbReference type="GO" id="GO:0005886">
    <property type="term" value="C:plasma membrane"/>
    <property type="evidence" value="ECO:0007669"/>
    <property type="project" value="UniProtKB-SubCell"/>
</dbReference>
<comment type="cofactor">
    <cofactor evidence="7 9">
        <name>Mg(2+)</name>
        <dbReference type="ChEBI" id="CHEBI:18420"/>
    </cofactor>
</comment>
<comment type="function">
    <text evidence="7">Catalyzes the initial step of the lipid cycle reactions in the biosynthesis of the cell wall peptidoglycan: transfers peptidoglycan precursor phospho-MurNAc-pentapeptide from UDP-MurNAc-pentapeptide onto the lipid carrier undecaprenyl phosphate, yielding undecaprenyl-pyrophosphoryl-MurNAc-pentapeptide, known as lipid I.</text>
</comment>
<feature type="transmembrane region" description="Helical" evidence="7">
    <location>
        <begin position="90"/>
        <end position="108"/>
    </location>
</feature>
<feature type="transmembrane region" description="Helical" evidence="7">
    <location>
        <begin position="191"/>
        <end position="208"/>
    </location>
</feature>
<evidence type="ECO:0000256" key="5">
    <source>
        <dbReference type="ARBA" id="ARBA00022989"/>
    </source>
</evidence>
<feature type="transmembrane region" description="Helical" evidence="7">
    <location>
        <begin position="7"/>
        <end position="40"/>
    </location>
</feature>
<dbReference type="PANTHER" id="PTHR22926">
    <property type="entry name" value="PHOSPHO-N-ACETYLMURAMOYL-PENTAPEPTIDE-TRANSFERASE"/>
    <property type="match status" value="1"/>
</dbReference>
<dbReference type="EC" id="2.7.8.13" evidence="7 8"/>
<evidence type="ECO:0000256" key="2">
    <source>
        <dbReference type="ARBA" id="ARBA00005583"/>
    </source>
</evidence>
<feature type="transmembrane region" description="Helical" evidence="7">
    <location>
        <begin position="165"/>
        <end position="184"/>
    </location>
</feature>
<feature type="binding site" evidence="9">
    <location>
        <position position="184"/>
    </location>
    <ligand>
        <name>Mg(2+)</name>
        <dbReference type="ChEBI" id="CHEBI:18420"/>
    </ligand>
</feature>
<reference evidence="11" key="1">
    <citation type="submission" date="2017-04" db="EMBL/GenBank/DDBJ databases">
        <authorList>
            <person name="Varghese N."/>
            <person name="Submissions S."/>
        </authorList>
    </citation>
    <scope>NUCLEOTIDE SEQUENCE [LARGE SCALE GENOMIC DNA]</scope>
    <source>
        <strain evidence="11">DSM 20463</strain>
    </source>
</reference>
<feature type="transmembrane region" description="Helical" evidence="7">
    <location>
        <begin position="269"/>
        <end position="288"/>
    </location>
</feature>
<dbReference type="InterPro" id="IPR000715">
    <property type="entry name" value="Glycosyl_transferase_4"/>
</dbReference>
<dbReference type="AlphaFoldDB" id="A0A1W1UWR1"/>
<keyword evidence="6 7" id="KW-0472">Membrane</keyword>
<dbReference type="GO" id="GO:0051301">
    <property type="term" value="P:cell division"/>
    <property type="evidence" value="ECO:0007669"/>
    <property type="project" value="UniProtKB-KW"/>
</dbReference>
<protein>
    <recommendedName>
        <fullName evidence="7 8">Phospho-N-acetylmuramoyl-pentapeptide-transferase</fullName>
        <ecNumber evidence="7 8">2.7.8.13</ecNumber>
    </recommendedName>
    <alternativeName>
        <fullName evidence="7">UDP-MurNAc-pentapeptide phosphotransferase</fullName>
    </alternativeName>
</protein>
<dbReference type="PANTHER" id="PTHR22926:SF5">
    <property type="entry name" value="PHOSPHO-N-ACETYLMURAMOYL-PENTAPEPTIDE-TRANSFERASE HOMOLOG"/>
    <property type="match status" value="1"/>
</dbReference>
<evidence type="ECO:0000313" key="11">
    <source>
        <dbReference type="Proteomes" id="UP000192368"/>
    </source>
</evidence>
<keyword evidence="4 7" id="KW-0812">Transmembrane</keyword>
<dbReference type="GO" id="GO:0071555">
    <property type="term" value="P:cell wall organization"/>
    <property type="evidence" value="ECO:0007669"/>
    <property type="project" value="UniProtKB-KW"/>
</dbReference>
<dbReference type="InterPro" id="IPR003524">
    <property type="entry name" value="PNAcMuramoyl-5peptid_Trfase"/>
</dbReference>
<feature type="transmembrane region" description="Helical" evidence="7">
    <location>
        <begin position="318"/>
        <end position="336"/>
    </location>
</feature>
<feature type="transmembrane region" description="Helical" evidence="7">
    <location>
        <begin position="128"/>
        <end position="145"/>
    </location>
</feature>
<evidence type="ECO:0000256" key="8">
    <source>
        <dbReference type="NCBIfam" id="TIGR00445"/>
    </source>
</evidence>